<dbReference type="InterPro" id="IPR008969">
    <property type="entry name" value="CarboxyPept-like_regulatory"/>
</dbReference>
<proteinExistence type="inferred from homology"/>
<dbReference type="PANTHER" id="PTHR33446:SF2">
    <property type="entry name" value="PROTEIN TONB"/>
    <property type="match status" value="1"/>
</dbReference>
<evidence type="ECO:0000256" key="4">
    <source>
        <dbReference type="ARBA" id="ARBA00022475"/>
    </source>
</evidence>
<evidence type="ECO:0000313" key="12">
    <source>
        <dbReference type="EMBL" id="UPK70583.1"/>
    </source>
</evidence>
<feature type="domain" description="TonB C-terminal" evidence="11">
    <location>
        <begin position="348"/>
        <end position="435"/>
    </location>
</feature>
<dbReference type="SUPFAM" id="SSF74653">
    <property type="entry name" value="TolA/TonB C-terminal domain"/>
    <property type="match status" value="1"/>
</dbReference>
<dbReference type="EMBL" id="CP095855">
    <property type="protein sequence ID" value="UPK70583.1"/>
    <property type="molecule type" value="Genomic_DNA"/>
</dbReference>
<comment type="subcellular location">
    <subcellularLocation>
        <location evidence="1">Cell inner membrane</location>
        <topology evidence="1">Single-pass membrane protein</topology>
        <orientation evidence="1">Periplasmic side</orientation>
    </subcellularLocation>
</comment>
<evidence type="ECO:0000256" key="8">
    <source>
        <dbReference type="ARBA" id="ARBA00022989"/>
    </source>
</evidence>
<keyword evidence="9 10" id="KW-0472">Membrane</keyword>
<keyword evidence="6 10" id="KW-0812">Transmembrane</keyword>
<keyword evidence="3" id="KW-0813">Transport</keyword>
<dbReference type="Gene3D" id="3.30.1150.10">
    <property type="match status" value="1"/>
</dbReference>
<dbReference type="Gene3D" id="2.60.40.1120">
    <property type="entry name" value="Carboxypeptidase-like, regulatory domain"/>
    <property type="match status" value="1"/>
</dbReference>
<evidence type="ECO:0000313" key="13">
    <source>
        <dbReference type="Proteomes" id="UP000830198"/>
    </source>
</evidence>
<protein>
    <submittedName>
        <fullName evidence="12">TonB family protein</fullName>
    </submittedName>
</protein>
<dbReference type="InterPro" id="IPR037682">
    <property type="entry name" value="TonB_C"/>
</dbReference>
<organism evidence="12 13">
    <name type="scientific">Chitinophaga filiformis</name>
    <name type="common">Myxococcus filiformis</name>
    <name type="synonym">Flexibacter filiformis</name>
    <dbReference type="NCBI Taxonomy" id="104663"/>
    <lineage>
        <taxon>Bacteria</taxon>
        <taxon>Pseudomonadati</taxon>
        <taxon>Bacteroidota</taxon>
        <taxon>Chitinophagia</taxon>
        <taxon>Chitinophagales</taxon>
        <taxon>Chitinophagaceae</taxon>
        <taxon>Chitinophaga</taxon>
    </lineage>
</organism>
<evidence type="ECO:0000256" key="9">
    <source>
        <dbReference type="ARBA" id="ARBA00023136"/>
    </source>
</evidence>
<gene>
    <name evidence="12" type="ORF">MYF79_04640</name>
</gene>
<dbReference type="NCBIfam" id="TIGR01352">
    <property type="entry name" value="tonB_Cterm"/>
    <property type="match status" value="1"/>
</dbReference>
<accession>A0ABY4I643</accession>
<comment type="similarity">
    <text evidence="2">Belongs to the TonB family.</text>
</comment>
<evidence type="ECO:0000259" key="11">
    <source>
        <dbReference type="PROSITE" id="PS52015"/>
    </source>
</evidence>
<keyword evidence="8 10" id="KW-1133">Transmembrane helix</keyword>
<keyword evidence="4" id="KW-1003">Cell membrane</keyword>
<keyword evidence="13" id="KW-1185">Reference proteome</keyword>
<dbReference type="PANTHER" id="PTHR33446">
    <property type="entry name" value="PROTEIN TONB-RELATED"/>
    <property type="match status" value="1"/>
</dbReference>
<dbReference type="RefSeq" id="WP_247812775.1">
    <property type="nucleotide sequence ID" value="NZ_CP095855.1"/>
</dbReference>
<sequence>MNRNVDPELIRRYLAGELDNKAMHALEKQALDDPFLADALEGFAERRPDQRVHLADLNRRLEARVQGRDEKKGGLFVLNYRWLAAAGVLLLVCTGLIWLLQVNKGKYNSIASQLPNISDSSITDTLQYYNREEPVAWGKATPEKPLAVSIPADTGLLAAREPRAGAFAAETPLASVMRRDDSIRPMAAAPSMADSLEGRVTEVAAVPAYKAAAEEMATRNAAATAPAAAPTVTTRLIQGRVKALSNAEGMPGVAVSVEGTGKGVITDNEGNFSIRVADTVKDVKLVVAAVGFKSKKLDLNQADANLDITLNEQTSALSDVVVTGYGSGKKAIHYSQDRVVYQPPSPVNGYEQYREYLAKNVQYPASAAAANITGRVRVSVRVMPDGTLEDIKITRRLQPDCDAEALRAVKEGPEWKPASDGRATRVQIDVPFGPK</sequence>
<dbReference type="Pfam" id="PF03544">
    <property type="entry name" value="TonB_C"/>
    <property type="match status" value="1"/>
</dbReference>
<dbReference type="InterPro" id="IPR006260">
    <property type="entry name" value="TonB/TolA_C"/>
</dbReference>
<evidence type="ECO:0000256" key="10">
    <source>
        <dbReference type="SAM" id="Phobius"/>
    </source>
</evidence>
<dbReference type="InterPro" id="IPR051045">
    <property type="entry name" value="TonB-dependent_transducer"/>
</dbReference>
<evidence type="ECO:0000256" key="2">
    <source>
        <dbReference type="ARBA" id="ARBA00006555"/>
    </source>
</evidence>
<evidence type="ECO:0000256" key="3">
    <source>
        <dbReference type="ARBA" id="ARBA00022448"/>
    </source>
</evidence>
<evidence type="ECO:0000256" key="1">
    <source>
        <dbReference type="ARBA" id="ARBA00004383"/>
    </source>
</evidence>
<dbReference type="SUPFAM" id="SSF49464">
    <property type="entry name" value="Carboxypeptidase regulatory domain-like"/>
    <property type="match status" value="1"/>
</dbReference>
<keyword evidence="7" id="KW-0653">Protein transport</keyword>
<reference evidence="12 13" key="1">
    <citation type="submission" date="2022-04" db="EMBL/GenBank/DDBJ databases">
        <title>The arsenic-methylating capacity of Chitinophaga filiformis YT5 during chitin decomposition.</title>
        <authorList>
            <person name="Chen G."/>
            <person name="Liang Y."/>
        </authorList>
    </citation>
    <scope>NUCLEOTIDE SEQUENCE [LARGE SCALE GENOMIC DNA]</scope>
    <source>
        <strain evidence="12 13">YT5</strain>
    </source>
</reference>
<dbReference type="Proteomes" id="UP000830198">
    <property type="component" value="Chromosome"/>
</dbReference>
<evidence type="ECO:0000256" key="7">
    <source>
        <dbReference type="ARBA" id="ARBA00022927"/>
    </source>
</evidence>
<evidence type="ECO:0000256" key="6">
    <source>
        <dbReference type="ARBA" id="ARBA00022692"/>
    </source>
</evidence>
<keyword evidence="5" id="KW-0997">Cell inner membrane</keyword>
<dbReference type="PROSITE" id="PS52015">
    <property type="entry name" value="TONB_CTD"/>
    <property type="match status" value="1"/>
</dbReference>
<feature type="transmembrane region" description="Helical" evidence="10">
    <location>
        <begin position="80"/>
        <end position="100"/>
    </location>
</feature>
<name>A0ABY4I643_CHIFI</name>
<dbReference type="Pfam" id="PF13715">
    <property type="entry name" value="CarbopepD_reg_2"/>
    <property type="match status" value="1"/>
</dbReference>
<evidence type="ECO:0000256" key="5">
    <source>
        <dbReference type="ARBA" id="ARBA00022519"/>
    </source>
</evidence>